<dbReference type="Gene3D" id="2.70.150.10">
    <property type="entry name" value="Calcium-transporting ATPase, cytoplasmic transduction domain A"/>
    <property type="match status" value="1"/>
</dbReference>
<dbReference type="InterPro" id="IPR018303">
    <property type="entry name" value="ATPase_P-typ_P_site"/>
</dbReference>
<evidence type="ECO:0000256" key="3">
    <source>
        <dbReference type="ARBA" id="ARBA00022741"/>
    </source>
</evidence>
<evidence type="ECO:0000259" key="9">
    <source>
        <dbReference type="Pfam" id="PF00122"/>
    </source>
</evidence>
<dbReference type="AlphaFoldDB" id="A0A6G9AS62"/>
<keyword evidence="7 8" id="KW-0472">Membrane</keyword>
<dbReference type="SUPFAM" id="SSF81653">
    <property type="entry name" value="Calcium ATPase, transduction domain A"/>
    <property type="match status" value="1"/>
</dbReference>
<dbReference type="GO" id="GO:0016887">
    <property type="term" value="F:ATP hydrolysis activity"/>
    <property type="evidence" value="ECO:0007669"/>
    <property type="project" value="InterPro"/>
</dbReference>
<comment type="subcellular location">
    <subcellularLocation>
        <location evidence="1">Membrane</location>
        <topology evidence="1">Multi-pass membrane protein</topology>
    </subcellularLocation>
</comment>
<dbReference type="InterPro" id="IPR001757">
    <property type="entry name" value="P_typ_ATPase"/>
</dbReference>
<dbReference type="GO" id="GO:0005524">
    <property type="term" value="F:ATP binding"/>
    <property type="evidence" value="ECO:0007669"/>
    <property type="project" value="UniProtKB-KW"/>
</dbReference>
<feature type="transmembrane region" description="Helical" evidence="8">
    <location>
        <begin position="802"/>
        <end position="821"/>
    </location>
</feature>
<feature type="domain" description="Cation-transporting P-type ATPase C-terminal" evidence="10">
    <location>
        <begin position="657"/>
        <end position="827"/>
    </location>
</feature>
<dbReference type="NCBIfam" id="TIGR01494">
    <property type="entry name" value="ATPase_P-type"/>
    <property type="match status" value="2"/>
</dbReference>
<keyword evidence="13" id="KW-1185">Reference proteome</keyword>
<dbReference type="SFLD" id="SFLDF00027">
    <property type="entry name" value="p-type_atpase"/>
    <property type="match status" value="1"/>
</dbReference>
<accession>A0A6G9AS62</accession>
<dbReference type="PRINTS" id="PR00120">
    <property type="entry name" value="HATPASE"/>
</dbReference>
<dbReference type="InterPro" id="IPR059000">
    <property type="entry name" value="ATPase_P-type_domA"/>
</dbReference>
<feature type="transmembrane region" description="Helical" evidence="8">
    <location>
        <begin position="70"/>
        <end position="89"/>
    </location>
</feature>
<feature type="transmembrane region" description="Helical" evidence="8">
    <location>
        <begin position="41"/>
        <end position="64"/>
    </location>
</feature>
<dbReference type="SUPFAM" id="SSF56784">
    <property type="entry name" value="HAD-like"/>
    <property type="match status" value="1"/>
</dbReference>
<keyword evidence="3" id="KW-0547">Nucleotide-binding</keyword>
<dbReference type="InterPro" id="IPR023299">
    <property type="entry name" value="ATPase_P-typ_cyto_dom_N"/>
</dbReference>
<keyword evidence="5" id="KW-1278">Translocase</keyword>
<feature type="transmembrane region" description="Helical" evidence="8">
    <location>
        <begin position="772"/>
        <end position="790"/>
    </location>
</feature>
<dbReference type="Pfam" id="PF00702">
    <property type="entry name" value="Hydrolase"/>
    <property type="match status" value="1"/>
</dbReference>
<dbReference type="EMBL" id="CP050063">
    <property type="protein sequence ID" value="QIP15125.1"/>
    <property type="molecule type" value="Genomic_DNA"/>
</dbReference>
<dbReference type="Gene3D" id="3.40.50.1000">
    <property type="entry name" value="HAD superfamily/HAD-like"/>
    <property type="match status" value="2"/>
</dbReference>
<keyword evidence="4" id="KW-0067">ATP-binding</keyword>
<keyword evidence="2 8" id="KW-0812">Transmembrane</keyword>
<feature type="transmembrane region" description="Helical" evidence="8">
    <location>
        <begin position="629"/>
        <end position="650"/>
    </location>
</feature>
<dbReference type="InterPro" id="IPR044492">
    <property type="entry name" value="P_typ_ATPase_HD_dom"/>
</dbReference>
<evidence type="ECO:0000256" key="6">
    <source>
        <dbReference type="ARBA" id="ARBA00022989"/>
    </source>
</evidence>
<dbReference type="PROSITE" id="PS00154">
    <property type="entry name" value="ATPASE_E1_E2"/>
    <property type="match status" value="1"/>
</dbReference>
<sequence>MNSSVLIPSASLVGLTIPEVDESRERYGTNILPGQSTNWRLFIDIITEPMFGLLAGACTIYGFLGQWHEGIVLGIAMLLVAGLSVYESLRSDQALQALRQLTQPTVQVIRNTQLIQVPTEQLVVGDIVLLTEGQTIPADGVLLQANDCSVDESMLTGESVPVAKTEAGMPCFGGTVLTSGRIFIRINAVGVNTEIGKLGHSLQTINSEKTPLQQQIHQFVNRMALIGLGAFLLVWFVNFARSGDWVTSLLFGLTMAMTILPEEIPVAFSSFMALGAARMAKLGVLTKQPQTVESLGSASVICIDKTGTITQEGMVLSRLYIGSEQRVVTLPAAISAPAWDVLAYARWASEAEPFDSMEKAILAAYRQHCSPDDPYQRPMVHEYPLSGTPPMMTHIYDSKTGIIQIAGKGAVERIVRVCQLTKPEAEVILQQASQLATEGYRVLGVAGSQWGATPYPTEQDDFTWSFKGLLAFENPPKPNASWVIDQFKQAGIAVKLITGDSPETALSIARQVGLTDDNQVLTGEQVMTLSDEMLWKQVSPIRVFARMLPEAKLRVIQALKANGQVVAMTGDGVNDGPALKAAHIGVAMGRRGTELAKQAASLILSTDDLASMVEAIALGRRIYQNLKIAVAYIVSIHIPIILIVTLPLLINWQYANLLSPIHVILLELIMGPTCSIAFEQEPTEQGLMHQRPRPLNATFFTAKELGMSIIQGLVIALITLVVYYLGMHKGQSLETVRTMTFSSLIMSNIGLTLVSRSNRVSFFQTLRKPNPVLWNVLGITVFILAASLFVPAIRSFMQFSSLSGVQLGQCILAGFIGTFWVEGYKWWKRKTV</sequence>
<dbReference type="PANTHER" id="PTHR42861">
    <property type="entry name" value="CALCIUM-TRANSPORTING ATPASE"/>
    <property type="match status" value="1"/>
</dbReference>
<dbReference type="SFLD" id="SFLDS00003">
    <property type="entry name" value="Haloacid_Dehalogenase"/>
    <property type="match status" value="1"/>
</dbReference>
<dbReference type="Pfam" id="PF00689">
    <property type="entry name" value="Cation_ATPase_C"/>
    <property type="match status" value="1"/>
</dbReference>
<dbReference type="Gene3D" id="3.40.1110.10">
    <property type="entry name" value="Calcium-transporting ATPase, cytoplasmic domain N"/>
    <property type="match status" value="2"/>
</dbReference>
<evidence type="ECO:0000256" key="7">
    <source>
        <dbReference type="ARBA" id="ARBA00023136"/>
    </source>
</evidence>
<name>A0A6G9AS62_9BACT</name>
<dbReference type="RefSeq" id="WP_167212558.1">
    <property type="nucleotide sequence ID" value="NZ_CP050063.1"/>
</dbReference>
<dbReference type="GO" id="GO:0016020">
    <property type="term" value="C:membrane"/>
    <property type="evidence" value="ECO:0007669"/>
    <property type="project" value="UniProtKB-SubCell"/>
</dbReference>
<evidence type="ECO:0000256" key="1">
    <source>
        <dbReference type="ARBA" id="ARBA00004141"/>
    </source>
</evidence>
<dbReference type="Gene3D" id="1.20.1110.10">
    <property type="entry name" value="Calcium-transporting ATPase, transmembrane domain"/>
    <property type="match status" value="2"/>
</dbReference>
<evidence type="ECO:0000256" key="4">
    <source>
        <dbReference type="ARBA" id="ARBA00022840"/>
    </source>
</evidence>
<reference evidence="12 13" key="1">
    <citation type="submission" date="2020-03" db="EMBL/GenBank/DDBJ databases">
        <authorList>
            <person name="Kim M.K."/>
        </authorList>
    </citation>
    <scope>NUCLEOTIDE SEQUENCE [LARGE SCALE GENOMIC DNA]</scope>
    <source>
        <strain evidence="12 13">BT328</strain>
    </source>
</reference>
<dbReference type="Pfam" id="PF00690">
    <property type="entry name" value="Cation_ATPase_N"/>
    <property type="match status" value="1"/>
</dbReference>
<evidence type="ECO:0000313" key="13">
    <source>
        <dbReference type="Proteomes" id="UP000501802"/>
    </source>
</evidence>
<evidence type="ECO:0000313" key="12">
    <source>
        <dbReference type="EMBL" id="QIP15125.1"/>
    </source>
</evidence>
<evidence type="ECO:0000259" key="10">
    <source>
        <dbReference type="Pfam" id="PF00689"/>
    </source>
</evidence>
<feature type="domain" description="Cation-transporting P-type ATPase N-terminal" evidence="11">
    <location>
        <begin position="14"/>
        <end position="59"/>
    </location>
</feature>
<evidence type="ECO:0000256" key="5">
    <source>
        <dbReference type="ARBA" id="ARBA00022967"/>
    </source>
</evidence>
<dbReference type="InterPro" id="IPR008250">
    <property type="entry name" value="ATPase_P-typ_transduc_dom_A_sf"/>
</dbReference>
<dbReference type="InterPro" id="IPR006068">
    <property type="entry name" value="ATPase_P-typ_cation-transptr_C"/>
</dbReference>
<evidence type="ECO:0000256" key="8">
    <source>
        <dbReference type="SAM" id="Phobius"/>
    </source>
</evidence>
<dbReference type="InterPro" id="IPR023298">
    <property type="entry name" value="ATPase_P-typ_TM_dom_sf"/>
</dbReference>
<feature type="transmembrane region" description="Helical" evidence="8">
    <location>
        <begin position="705"/>
        <end position="726"/>
    </location>
</feature>
<dbReference type="PRINTS" id="PR00119">
    <property type="entry name" value="CATATPASE"/>
</dbReference>
<feature type="domain" description="P-type ATPase A" evidence="9">
    <location>
        <begin position="101"/>
        <end position="202"/>
    </location>
</feature>
<evidence type="ECO:0000259" key="11">
    <source>
        <dbReference type="Pfam" id="PF00690"/>
    </source>
</evidence>
<dbReference type="SUPFAM" id="SSF81665">
    <property type="entry name" value="Calcium ATPase, transmembrane domain M"/>
    <property type="match status" value="1"/>
</dbReference>
<dbReference type="InterPro" id="IPR004014">
    <property type="entry name" value="ATPase_P-typ_cation-transptr_N"/>
</dbReference>
<evidence type="ECO:0000256" key="2">
    <source>
        <dbReference type="ARBA" id="ARBA00022692"/>
    </source>
</evidence>
<proteinExistence type="predicted"/>
<dbReference type="InterPro" id="IPR023214">
    <property type="entry name" value="HAD_sf"/>
</dbReference>
<dbReference type="InterPro" id="IPR036412">
    <property type="entry name" value="HAD-like_sf"/>
</dbReference>
<dbReference type="KEGG" id="spib:G8759_22125"/>
<gene>
    <name evidence="12" type="ORF">G8759_22125</name>
</gene>
<feature type="transmembrane region" description="Helical" evidence="8">
    <location>
        <begin position="219"/>
        <end position="237"/>
    </location>
</feature>
<dbReference type="Proteomes" id="UP000501802">
    <property type="component" value="Chromosome"/>
</dbReference>
<protein>
    <submittedName>
        <fullName evidence="12">Cation-translocating P-type ATPase</fullName>
    </submittedName>
</protein>
<organism evidence="12 13">
    <name type="scientific">Spirosoma aureum</name>
    <dbReference type="NCBI Taxonomy" id="2692134"/>
    <lineage>
        <taxon>Bacteria</taxon>
        <taxon>Pseudomonadati</taxon>
        <taxon>Bacteroidota</taxon>
        <taxon>Cytophagia</taxon>
        <taxon>Cytophagales</taxon>
        <taxon>Cytophagaceae</taxon>
        <taxon>Spirosoma</taxon>
    </lineage>
</organism>
<dbReference type="SFLD" id="SFLDG00002">
    <property type="entry name" value="C1.7:_P-type_atpase_like"/>
    <property type="match status" value="1"/>
</dbReference>
<dbReference type="Pfam" id="PF00122">
    <property type="entry name" value="E1-E2_ATPase"/>
    <property type="match status" value="1"/>
</dbReference>
<keyword evidence="6 8" id="KW-1133">Transmembrane helix</keyword>
<feature type="transmembrane region" description="Helical" evidence="8">
    <location>
        <begin position="249"/>
        <end position="277"/>
    </location>
</feature>